<evidence type="ECO:0000256" key="5">
    <source>
        <dbReference type="RuleBase" id="RU003801"/>
    </source>
</evidence>
<sequence length="734" mass="83233">MEVATDQSISGRTIIDLFVAGSVIESISICASEVIGVQVVVCWRQGEANGQHLSSHWCSSPFGYRNTCGYSNFKLYSIQVYFDLYHPADHVQTYSECSTLACIFSCTRDDRKNVEESEPSLHKPTDERILNTMYPSNVLPKLPVPSLRNTVMKFIRFARPLQNDVEYQRTLAIANGFMHSREADILQNHLEDRAVKLNNWLTPWWIDKAYLEARTPLPVVTNPGVCFPKWNYSGIDGQIDAAAKVAQAALKFYLMIMRDELPQERVGDVYLDMKQYKYLFGTTRTPAFGKDKILYGDRHQPLPTHFVAMRNGHLFRVPAFDSNGNLLSIEQLKNELKNRVVAESNDLSRCPVGVVTSEHRDKWASLYSRLKDVNADSVRCMEEALFVLCIDKKVEGIEGGSPLDIQSLQSLHGGGCANNSHNRWFDKTLQLIIGTDGYCGVNYEHTAIEGPPVAALMDFICDQFDNNSFETRDADGKIMPTSGVKFKLQNKDMDVIEEAKKNIDNMAADTDLLVYSFKHYGKEFIKQCGLSPDSYIQLAMQLAYYRIHHKQPPTYETATLRRFEEGRTDTIRLPNLESAMFTYEMVDSEQEPSDTELAHMLKYAIEKHKHYTVQAMIGNGMDRHLLGLRLAAAELSMPMPEIFRTSAYQHMMHFTLSTSQVPTRHFITMGYGPSAPDCYAVCYNPQENALHFSICTLKKCVDTSSSRFAKELEYALTNMQKLLKKAAAMYGSKL</sequence>
<evidence type="ECO:0000256" key="2">
    <source>
        <dbReference type="ARBA" id="ARBA00022679"/>
    </source>
</evidence>
<reference evidence="8" key="1">
    <citation type="submission" date="2017-02" db="UniProtKB">
        <authorList>
            <consortium name="WormBaseParasite"/>
        </authorList>
    </citation>
    <scope>IDENTIFICATION</scope>
</reference>
<evidence type="ECO:0000259" key="6">
    <source>
        <dbReference type="Pfam" id="PF00755"/>
    </source>
</evidence>
<dbReference type="Gene3D" id="3.30.559.10">
    <property type="entry name" value="Chloramphenicol acetyltransferase-like domain"/>
    <property type="match status" value="1"/>
</dbReference>
<dbReference type="InterPro" id="IPR039551">
    <property type="entry name" value="Cho/carn_acyl_trans"/>
</dbReference>
<dbReference type="PANTHER" id="PTHR22589:SF103">
    <property type="entry name" value="CARNITINE O-ACETYL-TRANSFERASE, ISOFORM A-RELATED"/>
    <property type="match status" value="1"/>
</dbReference>
<keyword evidence="3 5" id="KW-0012">Acyltransferase</keyword>
<evidence type="ECO:0000256" key="3">
    <source>
        <dbReference type="ARBA" id="ARBA00023315"/>
    </source>
</evidence>
<proteinExistence type="inferred from homology"/>
<keyword evidence="7" id="KW-1185">Reference proteome</keyword>
<organism evidence="7 8">
    <name type="scientific">Ascaris lumbricoides</name>
    <name type="common">Giant roundworm</name>
    <dbReference type="NCBI Taxonomy" id="6252"/>
    <lineage>
        <taxon>Eukaryota</taxon>
        <taxon>Metazoa</taxon>
        <taxon>Ecdysozoa</taxon>
        <taxon>Nematoda</taxon>
        <taxon>Chromadorea</taxon>
        <taxon>Rhabditida</taxon>
        <taxon>Spirurina</taxon>
        <taxon>Ascaridomorpha</taxon>
        <taxon>Ascaridoidea</taxon>
        <taxon>Ascarididae</taxon>
        <taxon>Ascaris</taxon>
    </lineage>
</organism>
<dbReference type="InterPro" id="IPR000542">
    <property type="entry name" value="Carn_acyl_trans"/>
</dbReference>
<dbReference type="GO" id="GO:0019254">
    <property type="term" value="P:carnitine metabolic process, CoA-linked"/>
    <property type="evidence" value="ECO:0007669"/>
    <property type="project" value="TreeGrafter"/>
</dbReference>
<dbReference type="GO" id="GO:0004092">
    <property type="term" value="F:carnitine O-acetyltransferase activity"/>
    <property type="evidence" value="ECO:0007669"/>
    <property type="project" value="TreeGrafter"/>
</dbReference>
<dbReference type="PROSITE" id="PS00440">
    <property type="entry name" value="ACYLTRANSF_C_2"/>
    <property type="match status" value="1"/>
</dbReference>
<name>A0A0M3I1I7_ASCLU</name>
<keyword evidence="2 5" id="KW-0808">Transferase</keyword>
<dbReference type="Pfam" id="PF00755">
    <property type="entry name" value="Carn_acyltransf"/>
    <property type="match status" value="1"/>
</dbReference>
<dbReference type="GO" id="GO:0005777">
    <property type="term" value="C:peroxisome"/>
    <property type="evidence" value="ECO:0007669"/>
    <property type="project" value="TreeGrafter"/>
</dbReference>
<protein>
    <submittedName>
        <fullName evidence="8">Carn_acyltransf domain-containing protein</fullName>
    </submittedName>
</protein>
<dbReference type="InterPro" id="IPR023213">
    <property type="entry name" value="CAT-like_dom_sf"/>
</dbReference>
<feature type="active site" description="Proton acceptor" evidence="4">
    <location>
        <position position="445"/>
    </location>
</feature>
<dbReference type="WBParaSite" id="ALUE_0001014601-mRNA-1">
    <property type="protein sequence ID" value="ALUE_0001014601-mRNA-1"/>
    <property type="gene ID" value="ALUE_0001014601"/>
</dbReference>
<dbReference type="SUPFAM" id="SSF52777">
    <property type="entry name" value="CoA-dependent acyltransferases"/>
    <property type="match status" value="2"/>
</dbReference>
<comment type="similarity">
    <text evidence="1 5">Belongs to the carnitine/choline acetyltransferase family.</text>
</comment>
<dbReference type="Proteomes" id="UP000036681">
    <property type="component" value="Unplaced"/>
</dbReference>
<dbReference type="PANTHER" id="PTHR22589">
    <property type="entry name" value="CARNITINE O-ACYLTRANSFERASE"/>
    <property type="match status" value="1"/>
</dbReference>
<accession>A0A0M3I1I7</accession>
<evidence type="ECO:0000313" key="8">
    <source>
        <dbReference type="WBParaSite" id="ALUE_0001014601-mRNA-1"/>
    </source>
</evidence>
<feature type="domain" description="Choline/carnitine acyltransferase" evidence="6">
    <location>
        <begin position="142"/>
        <end position="713"/>
    </location>
</feature>
<dbReference type="InterPro" id="IPR042231">
    <property type="entry name" value="Cho/carn_acyl_trans_2"/>
</dbReference>
<evidence type="ECO:0000256" key="1">
    <source>
        <dbReference type="ARBA" id="ARBA00005232"/>
    </source>
</evidence>
<evidence type="ECO:0000256" key="4">
    <source>
        <dbReference type="PIRSR" id="PIRSR600542-1"/>
    </source>
</evidence>
<dbReference type="Gene3D" id="3.30.559.70">
    <property type="entry name" value="Choline/Carnitine o-acyltransferase, domain 2"/>
    <property type="match status" value="1"/>
</dbReference>
<dbReference type="AlphaFoldDB" id="A0A0M3I1I7"/>
<evidence type="ECO:0000313" key="7">
    <source>
        <dbReference type="Proteomes" id="UP000036681"/>
    </source>
</evidence>